<evidence type="ECO:0000256" key="7">
    <source>
        <dbReference type="ARBA" id="ARBA00023136"/>
    </source>
</evidence>
<dbReference type="Gene3D" id="2.60.40.60">
    <property type="entry name" value="Cadherins"/>
    <property type="match status" value="1"/>
</dbReference>
<evidence type="ECO:0000256" key="3">
    <source>
        <dbReference type="ARBA" id="ARBA00022737"/>
    </source>
</evidence>
<dbReference type="RefSeq" id="XP_008562578.1">
    <property type="nucleotide sequence ID" value="XM_008564356.1"/>
</dbReference>
<proteinExistence type="predicted"/>
<dbReference type="SUPFAM" id="SSF49313">
    <property type="entry name" value="Cadherin-like"/>
    <property type="match status" value="1"/>
</dbReference>
<protein>
    <submittedName>
        <fullName evidence="12">Protocadherin-8-like</fullName>
    </submittedName>
</protein>
<dbReference type="InterPro" id="IPR015919">
    <property type="entry name" value="Cadherin-like_sf"/>
</dbReference>
<dbReference type="CDD" id="cd11304">
    <property type="entry name" value="Cadherin_repeat"/>
    <property type="match status" value="1"/>
</dbReference>
<evidence type="ECO:0000256" key="6">
    <source>
        <dbReference type="ARBA" id="ARBA00022989"/>
    </source>
</evidence>
<dbReference type="Proteomes" id="UP000694923">
    <property type="component" value="Unplaced"/>
</dbReference>
<gene>
    <name evidence="12" type="primary">LOC103582886</name>
</gene>
<keyword evidence="2" id="KW-0812">Transmembrane</keyword>
<organism evidence="11 12">
    <name type="scientific">Galeopterus variegatus</name>
    <name type="common">Malayan flying lemur</name>
    <name type="synonym">Cynocephalus variegatus</name>
    <dbReference type="NCBI Taxonomy" id="482537"/>
    <lineage>
        <taxon>Eukaryota</taxon>
        <taxon>Metazoa</taxon>
        <taxon>Chordata</taxon>
        <taxon>Craniata</taxon>
        <taxon>Vertebrata</taxon>
        <taxon>Euteleostomi</taxon>
        <taxon>Mammalia</taxon>
        <taxon>Eutheria</taxon>
        <taxon>Euarchontoglires</taxon>
        <taxon>Dermoptera</taxon>
        <taxon>Cynocephalidae</taxon>
        <taxon>Galeopterus</taxon>
    </lineage>
</organism>
<evidence type="ECO:0000256" key="1">
    <source>
        <dbReference type="ARBA" id="ARBA00004370"/>
    </source>
</evidence>
<reference evidence="12" key="1">
    <citation type="submission" date="2025-08" db="UniProtKB">
        <authorList>
            <consortium name="RefSeq"/>
        </authorList>
    </citation>
    <scope>IDENTIFICATION</scope>
</reference>
<keyword evidence="6" id="KW-1133">Transmembrane helix</keyword>
<evidence type="ECO:0000313" key="11">
    <source>
        <dbReference type="Proteomes" id="UP000694923"/>
    </source>
</evidence>
<name>A0ABM0Q2I7_GALVR</name>
<keyword evidence="4 8" id="KW-0106">Calcium</keyword>
<evidence type="ECO:0000256" key="9">
    <source>
        <dbReference type="SAM" id="MobiDB-lite"/>
    </source>
</evidence>
<dbReference type="GeneID" id="103582886"/>
<evidence type="ECO:0000256" key="8">
    <source>
        <dbReference type="PROSITE-ProRule" id="PRU00043"/>
    </source>
</evidence>
<evidence type="ECO:0000259" key="10">
    <source>
        <dbReference type="PROSITE" id="PS50268"/>
    </source>
</evidence>
<evidence type="ECO:0000256" key="2">
    <source>
        <dbReference type="ARBA" id="ARBA00022692"/>
    </source>
</evidence>
<feature type="region of interest" description="Disordered" evidence="9">
    <location>
        <begin position="129"/>
        <end position="150"/>
    </location>
</feature>
<feature type="non-terminal residue" evidence="12">
    <location>
        <position position="1"/>
    </location>
</feature>
<evidence type="ECO:0000256" key="4">
    <source>
        <dbReference type="ARBA" id="ARBA00022837"/>
    </source>
</evidence>
<keyword evidence="3" id="KW-0677">Repeat</keyword>
<evidence type="ECO:0000313" key="12">
    <source>
        <dbReference type="RefSeq" id="XP_008562578.1"/>
    </source>
</evidence>
<dbReference type="PROSITE" id="PS50268">
    <property type="entry name" value="CADHERIN_2"/>
    <property type="match status" value="1"/>
</dbReference>
<keyword evidence="7" id="KW-0472">Membrane</keyword>
<feature type="compositionally biased region" description="Basic and acidic residues" evidence="9">
    <location>
        <begin position="141"/>
        <end position="150"/>
    </location>
</feature>
<comment type="subcellular location">
    <subcellularLocation>
        <location evidence="1">Membrane</location>
    </subcellularLocation>
</comment>
<sequence length="150" mass="16696">DQDKTRPLSTLANLAIIITDVQDTDPIFINLPYSTNIYEHSPPDTDPIFINLPYSTNIYEHSPPGTTVHIITAIDQDKGRPRGIGYTIVSGKVKAASVFSSSTREEPLSGSQALRCQGEVCEHVGQCMTPASRGNPHQRTWKRDDWMKEE</sequence>
<dbReference type="InterPro" id="IPR050971">
    <property type="entry name" value="Cadherin-domain_protein"/>
</dbReference>
<evidence type="ECO:0000256" key="5">
    <source>
        <dbReference type="ARBA" id="ARBA00022889"/>
    </source>
</evidence>
<keyword evidence="5" id="KW-0130">Cell adhesion</keyword>
<dbReference type="InterPro" id="IPR002126">
    <property type="entry name" value="Cadherin-like_dom"/>
</dbReference>
<feature type="domain" description="Cadherin" evidence="10">
    <location>
        <begin position="50"/>
        <end position="110"/>
    </location>
</feature>
<accession>A0ABM0Q2I7</accession>
<dbReference type="PANTHER" id="PTHR24025">
    <property type="entry name" value="DESMOGLEIN FAMILY MEMBER"/>
    <property type="match status" value="1"/>
</dbReference>
<keyword evidence="11" id="KW-1185">Reference proteome</keyword>
<dbReference type="PANTHER" id="PTHR24025:SF31">
    <property type="entry name" value="NEURAL-CADHERIN"/>
    <property type="match status" value="1"/>
</dbReference>